<keyword evidence="8" id="KW-1185">Reference proteome</keyword>
<sequence length="454" mass="50446">MNSSKLKTALAITIAAFMTVSTAACGQSGTSDNKGTQSQSTNAPIKTDDSKKALTIAYLTSTTKFKDVEKDMAEQLKADENITVEFQIVPDDQYVTLVKSKLASGEVPDVLDYNFPTQNSSDLGASKNMEDLSNEPWVSRLNNAKLVKDPDDGKIYALPRESSSFFGACYYNKKVLKSVGIEDPQPKTYKDFLDILETIKTKGNGVVPFYASNKDSWTTQIFMTLGVPIALSPNDQAVWDKLLANEMKWSDIPEFKEILNDYHDLYKKGYVNKDNLSATYDMAKEAVATGKAAMMLNGEWAATDIMSKWPDAELGAFIIPFKDKLMIGTGAYVQGIFVPKNGKQVENAKKFVNLWSQPKYQNMFWEKNAGFPGFTDVDGGDVLPYIKALVDTYITTGQYCYQINDPMGAASGSFGDLWNYYIEMVAGSSTPDNVLQKFDKKYSDFMKQKNQPGF</sequence>
<keyword evidence="5" id="KW-0449">Lipoprotein</keyword>
<dbReference type="Proteomes" id="UP000253034">
    <property type="component" value="Unassembled WGS sequence"/>
</dbReference>
<evidence type="ECO:0000256" key="4">
    <source>
        <dbReference type="ARBA" id="ARBA00023139"/>
    </source>
</evidence>
<dbReference type="PANTHER" id="PTHR43649">
    <property type="entry name" value="ARABINOSE-BINDING PROTEIN-RELATED"/>
    <property type="match status" value="1"/>
</dbReference>
<feature type="signal peptide" evidence="6">
    <location>
        <begin position="1"/>
        <end position="23"/>
    </location>
</feature>
<dbReference type="RefSeq" id="WP_114296648.1">
    <property type="nucleotide sequence ID" value="NZ_QPJT01000004.1"/>
</dbReference>
<dbReference type="InterPro" id="IPR050490">
    <property type="entry name" value="Bact_solute-bd_prot1"/>
</dbReference>
<evidence type="ECO:0000313" key="8">
    <source>
        <dbReference type="Proteomes" id="UP000253034"/>
    </source>
</evidence>
<keyword evidence="1" id="KW-1003">Cell membrane</keyword>
<proteinExistence type="predicted"/>
<reference evidence="7 8" key="1">
    <citation type="submission" date="2018-07" db="EMBL/GenBank/DDBJ databases">
        <title>Genomic Encyclopedia of Type Strains, Phase IV (KMG-IV): sequencing the most valuable type-strain genomes for metagenomic binning, comparative biology and taxonomic classification.</title>
        <authorList>
            <person name="Goeker M."/>
        </authorList>
    </citation>
    <scope>NUCLEOTIDE SEQUENCE [LARGE SCALE GENOMIC DNA]</scope>
    <source>
        <strain evidence="7 8">DSM 27016</strain>
    </source>
</reference>
<evidence type="ECO:0000256" key="6">
    <source>
        <dbReference type="SAM" id="SignalP"/>
    </source>
</evidence>
<dbReference type="Pfam" id="PF01547">
    <property type="entry name" value="SBP_bac_1"/>
    <property type="match status" value="1"/>
</dbReference>
<dbReference type="InterPro" id="IPR006059">
    <property type="entry name" value="SBP"/>
</dbReference>
<keyword evidence="4" id="KW-0564">Palmitate</keyword>
<protein>
    <submittedName>
        <fullName evidence="7">Carbohydrate ABC transporter substrate-binding protein (CUT1 family)</fullName>
    </submittedName>
</protein>
<evidence type="ECO:0000256" key="2">
    <source>
        <dbReference type="ARBA" id="ARBA00022729"/>
    </source>
</evidence>
<accession>A0A369BDY4</accession>
<evidence type="ECO:0000256" key="5">
    <source>
        <dbReference type="ARBA" id="ARBA00023288"/>
    </source>
</evidence>
<dbReference type="EMBL" id="QPJT01000004">
    <property type="protein sequence ID" value="RCX18796.1"/>
    <property type="molecule type" value="Genomic_DNA"/>
</dbReference>
<keyword evidence="2 6" id="KW-0732">Signal</keyword>
<dbReference type="SUPFAM" id="SSF53850">
    <property type="entry name" value="Periplasmic binding protein-like II"/>
    <property type="match status" value="1"/>
</dbReference>
<gene>
    <name evidence="7" type="ORF">DFR58_10465</name>
</gene>
<dbReference type="OrthoDB" id="7918484at2"/>
<keyword evidence="3" id="KW-0472">Membrane</keyword>
<dbReference type="PROSITE" id="PS51257">
    <property type="entry name" value="PROKAR_LIPOPROTEIN"/>
    <property type="match status" value="1"/>
</dbReference>
<evidence type="ECO:0000256" key="3">
    <source>
        <dbReference type="ARBA" id="ARBA00023136"/>
    </source>
</evidence>
<comment type="caution">
    <text evidence="7">The sequence shown here is derived from an EMBL/GenBank/DDBJ whole genome shotgun (WGS) entry which is preliminary data.</text>
</comment>
<dbReference type="PANTHER" id="PTHR43649:SF33">
    <property type="entry name" value="POLYGALACTURONAN_RHAMNOGALACTURONAN-BINDING PROTEIN YTCQ"/>
    <property type="match status" value="1"/>
</dbReference>
<name>A0A369BDY4_9FIRM</name>
<dbReference type="Gene3D" id="3.40.190.10">
    <property type="entry name" value="Periplasmic binding protein-like II"/>
    <property type="match status" value="2"/>
</dbReference>
<dbReference type="AlphaFoldDB" id="A0A369BDY4"/>
<feature type="chain" id="PRO_5016579178" evidence="6">
    <location>
        <begin position="24"/>
        <end position="454"/>
    </location>
</feature>
<evidence type="ECO:0000256" key="1">
    <source>
        <dbReference type="ARBA" id="ARBA00022475"/>
    </source>
</evidence>
<organism evidence="7 8">
    <name type="scientific">Anaerobacterium chartisolvens</name>
    <dbReference type="NCBI Taxonomy" id="1297424"/>
    <lineage>
        <taxon>Bacteria</taxon>
        <taxon>Bacillati</taxon>
        <taxon>Bacillota</taxon>
        <taxon>Clostridia</taxon>
        <taxon>Eubacteriales</taxon>
        <taxon>Oscillospiraceae</taxon>
        <taxon>Anaerobacterium</taxon>
    </lineage>
</organism>
<evidence type="ECO:0000313" key="7">
    <source>
        <dbReference type="EMBL" id="RCX18796.1"/>
    </source>
</evidence>